<feature type="region of interest" description="Disordered" evidence="5">
    <location>
        <begin position="228"/>
        <end position="253"/>
    </location>
</feature>
<dbReference type="GO" id="GO:0003729">
    <property type="term" value="F:mRNA binding"/>
    <property type="evidence" value="ECO:0000318"/>
    <property type="project" value="GO_Central"/>
</dbReference>
<proteinExistence type="predicted"/>
<dbReference type="InterPro" id="IPR025829">
    <property type="entry name" value="Zn_knuckle_CX2CX3GHX4C"/>
</dbReference>
<keyword evidence="1" id="KW-0479">Metal-binding</keyword>
<evidence type="ECO:0000256" key="1">
    <source>
        <dbReference type="ARBA" id="ARBA00022723"/>
    </source>
</evidence>
<evidence type="ECO:0000256" key="3">
    <source>
        <dbReference type="ARBA" id="ARBA00022833"/>
    </source>
</evidence>
<evidence type="ECO:0000313" key="8">
    <source>
        <dbReference type="Proteomes" id="UP000001300"/>
    </source>
</evidence>
<dbReference type="PROSITE" id="PS50158">
    <property type="entry name" value="ZF_CCHC"/>
    <property type="match status" value="4"/>
</dbReference>
<dbReference type="GO" id="GO:0005737">
    <property type="term" value="C:cytoplasm"/>
    <property type="evidence" value="ECO:0000318"/>
    <property type="project" value="GO_Central"/>
</dbReference>
<evidence type="ECO:0000256" key="4">
    <source>
        <dbReference type="PROSITE-ProRule" id="PRU00047"/>
    </source>
</evidence>
<feature type="domain" description="CCHC-type" evidence="6">
    <location>
        <begin position="414"/>
        <end position="428"/>
    </location>
</feature>
<dbReference type="Gene3D" id="4.10.60.10">
    <property type="entry name" value="Zinc finger, CCHC-type"/>
    <property type="match status" value="3"/>
</dbReference>
<dbReference type="SUPFAM" id="SSF57756">
    <property type="entry name" value="Retrovirus zinc finger-like domains"/>
    <property type="match status" value="3"/>
</dbReference>
<dbReference type="RefSeq" id="XP_499735.3">
    <property type="nucleotide sequence ID" value="XM_499735.3"/>
</dbReference>
<dbReference type="GO" id="GO:0045182">
    <property type="term" value="F:translation regulator activity"/>
    <property type="evidence" value="ECO:0000318"/>
    <property type="project" value="GO_Central"/>
</dbReference>
<dbReference type="Proteomes" id="UP000001300">
    <property type="component" value="Chromosome A"/>
</dbReference>
<protein>
    <submittedName>
        <fullName evidence="7">YALI0A03751p</fullName>
    </submittedName>
</protein>
<feature type="compositionally biased region" description="Basic and acidic residues" evidence="5">
    <location>
        <begin position="381"/>
        <end position="393"/>
    </location>
</feature>
<keyword evidence="2 4" id="KW-0863">Zinc-finger</keyword>
<evidence type="ECO:0000256" key="2">
    <source>
        <dbReference type="ARBA" id="ARBA00022771"/>
    </source>
</evidence>
<dbReference type="GO" id="GO:2000767">
    <property type="term" value="P:positive regulation of cytoplasmic translation"/>
    <property type="evidence" value="ECO:0000318"/>
    <property type="project" value="GO_Central"/>
</dbReference>
<dbReference type="SMART" id="SM00343">
    <property type="entry name" value="ZnF_C2HC"/>
    <property type="match status" value="4"/>
</dbReference>
<feature type="compositionally biased region" description="Polar residues" evidence="5">
    <location>
        <begin position="342"/>
        <end position="351"/>
    </location>
</feature>
<dbReference type="STRING" id="284591.Q6CHX6"/>
<dbReference type="Pfam" id="PF00098">
    <property type="entry name" value="zf-CCHC"/>
    <property type="match status" value="1"/>
</dbReference>
<dbReference type="InterPro" id="IPR051714">
    <property type="entry name" value="Znf_CCHC_NABP"/>
</dbReference>
<accession>Q6CHX6</accession>
<reference evidence="7 8" key="1">
    <citation type="journal article" date="2004" name="Nature">
        <title>Genome evolution in yeasts.</title>
        <authorList>
            <consortium name="Genolevures"/>
            <person name="Dujon B."/>
            <person name="Sherman D."/>
            <person name="Fischer G."/>
            <person name="Durrens P."/>
            <person name="Casaregola S."/>
            <person name="Lafontaine I."/>
            <person name="de Montigny J."/>
            <person name="Marck C."/>
            <person name="Neuveglise C."/>
            <person name="Talla E."/>
            <person name="Goffard N."/>
            <person name="Frangeul L."/>
            <person name="Aigle M."/>
            <person name="Anthouard V."/>
            <person name="Babour A."/>
            <person name="Barbe V."/>
            <person name="Barnay S."/>
            <person name="Blanchin S."/>
            <person name="Beckerich J.M."/>
            <person name="Beyne E."/>
            <person name="Bleykasten C."/>
            <person name="Boisrame A."/>
            <person name="Boyer J."/>
            <person name="Cattolico L."/>
            <person name="Confanioleri F."/>
            <person name="de Daruvar A."/>
            <person name="Despons L."/>
            <person name="Fabre E."/>
            <person name="Fairhead C."/>
            <person name="Ferry-Dumazet H."/>
            <person name="Groppi A."/>
            <person name="Hantraye F."/>
            <person name="Hennequin C."/>
            <person name="Jauniaux N."/>
            <person name="Joyet P."/>
            <person name="Kachouri R."/>
            <person name="Kerrest A."/>
            <person name="Koszul R."/>
            <person name="Lemaire M."/>
            <person name="Lesur I."/>
            <person name="Ma L."/>
            <person name="Muller H."/>
            <person name="Nicaud J.M."/>
            <person name="Nikolski M."/>
            <person name="Oztas S."/>
            <person name="Ozier-Kalogeropoulos O."/>
            <person name="Pellenz S."/>
            <person name="Potier S."/>
            <person name="Richard G.F."/>
            <person name="Straub M.L."/>
            <person name="Suleau A."/>
            <person name="Swennene D."/>
            <person name="Tekaia F."/>
            <person name="Wesolowski-Louvel M."/>
            <person name="Westhof E."/>
            <person name="Wirth B."/>
            <person name="Zeniou-Meyer M."/>
            <person name="Zivanovic I."/>
            <person name="Bolotin-Fukuhara M."/>
            <person name="Thierry A."/>
            <person name="Bouchier C."/>
            <person name="Caudron B."/>
            <person name="Scarpelli C."/>
            <person name="Gaillardin C."/>
            <person name="Weissenbach J."/>
            <person name="Wincker P."/>
            <person name="Souciet J.L."/>
        </authorList>
    </citation>
    <scope>NUCLEOTIDE SEQUENCE [LARGE SCALE GENOMIC DNA]</scope>
    <source>
        <strain evidence="8">CLIB 122 / E 150</strain>
    </source>
</reference>
<evidence type="ECO:0000259" key="6">
    <source>
        <dbReference type="PROSITE" id="PS50158"/>
    </source>
</evidence>
<dbReference type="EMBL" id="CR382127">
    <property type="protein sequence ID" value="CAG83658.1"/>
    <property type="molecule type" value="Genomic_DNA"/>
</dbReference>
<gene>
    <name evidence="7" type="ORF">YALI0_A03751g</name>
</gene>
<dbReference type="GO" id="GO:0008270">
    <property type="term" value="F:zinc ion binding"/>
    <property type="evidence" value="ECO:0007669"/>
    <property type="project" value="UniProtKB-KW"/>
</dbReference>
<dbReference type="KEGG" id="yli:2906264"/>
<organism evidence="7 8">
    <name type="scientific">Yarrowia lipolytica (strain CLIB 122 / E 150)</name>
    <name type="common">Yeast</name>
    <name type="synonym">Candida lipolytica</name>
    <dbReference type="NCBI Taxonomy" id="284591"/>
    <lineage>
        <taxon>Eukaryota</taxon>
        <taxon>Fungi</taxon>
        <taxon>Dikarya</taxon>
        <taxon>Ascomycota</taxon>
        <taxon>Saccharomycotina</taxon>
        <taxon>Dipodascomycetes</taxon>
        <taxon>Dipodascales</taxon>
        <taxon>Dipodascales incertae sedis</taxon>
        <taxon>Yarrowia</taxon>
    </lineage>
</organism>
<dbReference type="HOGENOM" id="CLU_530191_0_0_1"/>
<dbReference type="InterPro" id="IPR001878">
    <property type="entry name" value="Znf_CCHC"/>
</dbReference>
<dbReference type="Pfam" id="PF03732">
    <property type="entry name" value="Retrotrans_gag"/>
    <property type="match status" value="1"/>
</dbReference>
<feature type="domain" description="CCHC-type" evidence="6">
    <location>
        <begin position="316"/>
        <end position="329"/>
    </location>
</feature>
<feature type="domain" description="CCHC-type" evidence="6">
    <location>
        <begin position="444"/>
        <end position="460"/>
    </location>
</feature>
<dbReference type="AlphaFoldDB" id="Q6CHX6"/>
<dbReference type="InParanoid" id="Q6CHX6"/>
<dbReference type="InterPro" id="IPR036875">
    <property type="entry name" value="Znf_CCHC_sf"/>
</dbReference>
<feature type="domain" description="CCHC-type" evidence="6">
    <location>
        <begin position="265"/>
        <end position="280"/>
    </location>
</feature>
<evidence type="ECO:0000256" key="5">
    <source>
        <dbReference type="SAM" id="MobiDB-lite"/>
    </source>
</evidence>
<feature type="compositionally biased region" description="Polar residues" evidence="5">
    <location>
        <begin position="362"/>
        <end position="371"/>
    </location>
</feature>
<feature type="region of interest" description="Disordered" evidence="5">
    <location>
        <begin position="342"/>
        <end position="393"/>
    </location>
</feature>
<keyword evidence="8" id="KW-1185">Reference proteome</keyword>
<dbReference type="GO" id="GO:0003727">
    <property type="term" value="F:single-stranded RNA binding"/>
    <property type="evidence" value="ECO:0000318"/>
    <property type="project" value="GO_Central"/>
</dbReference>
<keyword evidence="3" id="KW-0862">Zinc</keyword>
<sequence>MHDLGSPTWLHFHPSVRMTASGSFHPIMTEQDIIFTAGTPATELTTAQRHYVQYMIQQVQIDQQATFSGGEKDTQAILKWVRDMEEHFYGLFVQPELWVILAAVRLKGEARSWFAEVEKEHIFGDWNRFKTAFIEKWSPDYFHKVITAYHGIRQDEEETVDDFYAKFRLLRDNLPERDPESIAKVLFVNALRPGLHEIVVRQFHDSVESTYKTARLVMVLQDSVESSTRATGSQTQKATENFGDQNSQKANKATRTNKTIGVKACFLCNQTGHLVRDCPQYQAKFCLHCRTNDHSTADCLFKYGPNRKRDKKVPICYKCSESGHIARDCTYSPFGITYVRGQSTAGRSSCSPPKAAVEKGSDTSYAESSGSLEGAIETASDADRQAQSDGDDKLSEMLGYGHGTDYSPPSPITKCFRCREFGHLTQECTAPLEMSHIEYTSKDKCLRCKKRGHRDIDCPEPNTAETESLEAETHETNSVASADSVEPVDLIENQPVEISQGEVHSTEDLGFASE</sequence>
<evidence type="ECO:0000313" key="7">
    <source>
        <dbReference type="EMBL" id="CAG83658.1"/>
    </source>
</evidence>
<feature type="region of interest" description="Disordered" evidence="5">
    <location>
        <begin position="459"/>
        <end position="514"/>
    </location>
</feature>
<dbReference type="Pfam" id="PF13696">
    <property type="entry name" value="zf-CCHC_2"/>
    <property type="match status" value="1"/>
</dbReference>
<dbReference type="PANTHER" id="PTHR23002">
    <property type="entry name" value="ZINC FINGER CCHC DOMAIN CONTAINING PROTEIN"/>
    <property type="match status" value="1"/>
</dbReference>
<dbReference type="InterPro" id="IPR005162">
    <property type="entry name" value="Retrotrans_gag_dom"/>
</dbReference>
<dbReference type="VEuPathDB" id="FungiDB:YALI0_A03751g"/>
<name>Q6CHX6_YARLI</name>
<dbReference type="OrthoDB" id="3863715at2759"/>